<feature type="chain" id="PRO_5046133370" description="DUF7042 domain-containing protein" evidence="3">
    <location>
        <begin position="26"/>
        <end position="661"/>
    </location>
</feature>
<dbReference type="EMBL" id="CP111028">
    <property type="protein sequence ID" value="WAR31297.1"/>
    <property type="molecule type" value="Genomic_DNA"/>
</dbReference>
<feature type="signal peptide" evidence="3">
    <location>
        <begin position="1"/>
        <end position="25"/>
    </location>
</feature>
<evidence type="ECO:0000313" key="6">
    <source>
        <dbReference type="Proteomes" id="UP001164746"/>
    </source>
</evidence>
<gene>
    <name evidence="5" type="ORF">MAR_033839</name>
</gene>
<evidence type="ECO:0000256" key="3">
    <source>
        <dbReference type="SAM" id="SignalP"/>
    </source>
</evidence>
<dbReference type="Proteomes" id="UP001164746">
    <property type="component" value="Chromosome 17"/>
</dbReference>
<evidence type="ECO:0000256" key="1">
    <source>
        <dbReference type="SAM" id="MobiDB-lite"/>
    </source>
</evidence>
<keyword evidence="2" id="KW-0472">Membrane</keyword>
<protein>
    <recommendedName>
        <fullName evidence="4">DUF7042 domain-containing protein</fullName>
    </recommendedName>
</protein>
<keyword evidence="6" id="KW-1185">Reference proteome</keyword>
<feature type="region of interest" description="Disordered" evidence="1">
    <location>
        <begin position="399"/>
        <end position="469"/>
    </location>
</feature>
<name>A0ABY7GA50_MYAAR</name>
<reference evidence="5" key="1">
    <citation type="submission" date="2022-11" db="EMBL/GenBank/DDBJ databases">
        <title>Centuries of genome instability and evolution in soft-shell clam transmissible cancer (bioRxiv).</title>
        <authorList>
            <person name="Hart S.F.M."/>
            <person name="Yonemitsu M.A."/>
            <person name="Giersch R.M."/>
            <person name="Beal B.F."/>
            <person name="Arriagada G."/>
            <person name="Davis B.W."/>
            <person name="Ostrander E.A."/>
            <person name="Goff S.P."/>
            <person name="Metzger M.J."/>
        </authorList>
    </citation>
    <scope>NUCLEOTIDE SEQUENCE</scope>
    <source>
        <strain evidence="5">MELC-2E11</strain>
        <tissue evidence="5">Siphon/mantle</tissue>
    </source>
</reference>
<organism evidence="5 6">
    <name type="scientific">Mya arenaria</name>
    <name type="common">Soft-shell clam</name>
    <dbReference type="NCBI Taxonomy" id="6604"/>
    <lineage>
        <taxon>Eukaryota</taxon>
        <taxon>Metazoa</taxon>
        <taxon>Spiralia</taxon>
        <taxon>Lophotrochozoa</taxon>
        <taxon>Mollusca</taxon>
        <taxon>Bivalvia</taxon>
        <taxon>Autobranchia</taxon>
        <taxon>Heteroconchia</taxon>
        <taxon>Euheterodonta</taxon>
        <taxon>Imparidentia</taxon>
        <taxon>Neoheterodontei</taxon>
        <taxon>Myida</taxon>
        <taxon>Myoidea</taxon>
        <taxon>Myidae</taxon>
        <taxon>Mya</taxon>
    </lineage>
</organism>
<feature type="region of interest" description="Disordered" evidence="1">
    <location>
        <begin position="573"/>
        <end position="599"/>
    </location>
</feature>
<keyword evidence="3" id="KW-0732">Signal</keyword>
<evidence type="ECO:0000256" key="2">
    <source>
        <dbReference type="SAM" id="Phobius"/>
    </source>
</evidence>
<dbReference type="Pfam" id="PF23069">
    <property type="entry name" value="DUF7042"/>
    <property type="match status" value="1"/>
</dbReference>
<feature type="domain" description="DUF7042" evidence="4">
    <location>
        <begin position="172"/>
        <end position="292"/>
    </location>
</feature>
<dbReference type="InterPro" id="IPR055470">
    <property type="entry name" value="DUF7042"/>
</dbReference>
<evidence type="ECO:0000313" key="5">
    <source>
        <dbReference type="EMBL" id="WAR31297.1"/>
    </source>
</evidence>
<evidence type="ECO:0000259" key="4">
    <source>
        <dbReference type="Pfam" id="PF23069"/>
    </source>
</evidence>
<proteinExistence type="predicted"/>
<accession>A0ABY7GA50</accession>
<sequence length="661" mass="73048">MIMIHSSPLRMRQFILFGLLHFSTSCPFPDGFSGVWITSSQGTWTVNSTHITVDSTLDAYASIADEFECIENDTYNGESVFVVKSTATFKPFALSGDIYASWMCLRVVEARADAYYVYFNSLEEDYYSGQRIHGYKVTDTIAAVNVCTEAVPDELFEPFIRNGTETTGDDQCPDSLLGYYFFNYITSSGTVDCSSNYTGFIASCEDQNKTKLQVNTTSECAANPFSTTDGQLGCLFSFNTSTDGNNIILMLYNKDSGATSPFFCMVIDNLNNDTKTSASVSPSLCASGQNASAVPTSGFRLELSANDTGFPTEPPTPTYTTKYVWLIVLLVLAAALLVAAAIIYYLHVCIQGREKKKAREKKIFISEEHPLSEMSISLDAPAAMDKRLEAFLEMEGETTYRSPRRRKKKDVMNPLGESSMNLDFKGKTWGSQTPRGMDPFSEMDNGPTLPISPLGSKMPKSARSARSQKERSFYYGEITPYGGRKTPIHPSRHNGMMNGDVKRPLAITGGNFMSPENTMEVRTLKSEKSFHSVRSVKAPSMRAPSEKAMSVRAPSVRAPSVKAPSIRDLPAYKAPRVKSTKQGQNGTARSVKGPSVRSSKVGAVPLKKTSKYMTSEEFLTEEEQYGILYEENSAHKSVSANHTLQQEYEAMIRRNDPHANI</sequence>
<feature type="transmembrane region" description="Helical" evidence="2">
    <location>
        <begin position="323"/>
        <end position="346"/>
    </location>
</feature>
<keyword evidence="2" id="KW-1133">Transmembrane helix</keyword>
<feature type="region of interest" description="Disordered" evidence="1">
    <location>
        <begin position="525"/>
        <end position="560"/>
    </location>
</feature>
<keyword evidence="2" id="KW-0812">Transmembrane</keyword>